<organism evidence="1">
    <name type="scientific">marine sediment metagenome</name>
    <dbReference type="NCBI Taxonomy" id="412755"/>
    <lineage>
        <taxon>unclassified sequences</taxon>
        <taxon>metagenomes</taxon>
        <taxon>ecological metagenomes</taxon>
    </lineage>
</organism>
<feature type="non-terminal residue" evidence="1">
    <location>
        <position position="120"/>
    </location>
</feature>
<sequence length="120" mass="12565">MHLHSLVDPYALRQDGSKPLTANWDAGDYQITTGLIESENTNAALSSMIMTGGEISAGTNAETIKVAALTAMLRIGSGASDSLTRVTLAEQDNITLAAADTFYNVLLTYGDPCTIATSPV</sequence>
<reference evidence="1" key="1">
    <citation type="journal article" date="2014" name="Front. Microbiol.">
        <title>High frequency of phylogenetically diverse reductive dehalogenase-homologous genes in deep subseafloor sedimentary metagenomes.</title>
        <authorList>
            <person name="Kawai M."/>
            <person name="Futagami T."/>
            <person name="Toyoda A."/>
            <person name="Takaki Y."/>
            <person name="Nishi S."/>
            <person name="Hori S."/>
            <person name="Arai W."/>
            <person name="Tsubouchi T."/>
            <person name="Morono Y."/>
            <person name="Uchiyama I."/>
            <person name="Ito T."/>
            <person name="Fujiyama A."/>
            <person name="Inagaki F."/>
            <person name="Takami H."/>
        </authorList>
    </citation>
    <scope>NUCLEOTIDE SEQUENCE</scope>
    <source>
        <strain evidence="1">Expedition CK06-06</strain>
    </source>
</reference>
<comment type="caution">
    <text evidence="1">The sequence shown here is derived from an EMBL/GenBank/DDBJ whole genome shotgun (WGS) entry which is preliminary data.</text>
</comment>
<evidence type="ECO:0000313" key="1">
    <source>
        <dbReference type="EMBL" id="GAG86225.1"/>
    </source>
</evidence>
<accession>X1AU23</accession>
<protein>
    <submittedName>
        <fullName evidence="1">Uncharacterized protein</fullName>
    </submittedName>
</protein>
<gene>
    <name evidence="1" type="ORF">S01H4_32184</name>
</gene>
<dbReference type="EMBL" id="BART01016789">
    <property type="protein sequence ID" value="GAG86225.1"/>
    <property type="molecule type" value="Genomic_DNA"/>
</dbReference>
<proteinExistence type="predicted"/>
<name>X1AU23_9ZZZZ</name>
<dbReference type="AlphaFoldDB" id="X1AU23"/>